<keyword evidence="9" id="KW-1185">Reference proteome</keyword>
<dbReference type="InterPro" id="IPR057983">
    <property type="entry name" value="NAA35-like_N"/>
</dbReference>
<evidence type="ECO:0000313" key="8">
    <source>
        <dbReference type="EMBL" id="KAL5109025.1"/>
    </source>
</evidence>
<organism evidence="8 9">
    <name type="scientific">Taenia crassiceps</name>
    <dbReference type="NCBI Taxonomy" id="6207"/>
    <lineage>
        <taxon>Eukaryota</taxon>
        <taxon>Metazoa</taxon>
        <taxon>Spiralia</taxon>
        <taxon>Lophotrochozoa</taxon>
        <taxon>Platyhelminthes</taxon>
        <taxon>Cestoda</taxon>
        <taxon>Eucestoda</taxon>
        <taxon>Cyclophyllidea</taxon>
        <taxon>Taeniidae</taxon>
        <taxon>Taenia</taxon>
    </lineage>
</organism>
<protein>
    <recommendedName>
        <fullName evidence="4">Protein MAK10 homolog</fullName>
    </recommendedName>
</protein>
<comment type="subcellular location">
    <subcellularLocation>
        <location evidence="1">Cytoplasm</location>
    </subcellularLocation>
</comment>
<dbReference type="InterPro" id="IPR007244">
    <property type="entry name" value="Naa35_N"/>
</dbReference>
<evidence type="ECO:0000256" key="1">
    <source>
        <dbReference type="ARBA" id="ARBA00004496"/>
    </source>
</evidence>
<sequence length="869" mass="98210">MSVEQRDITEQFFECCKLCLDPGAIAHESNFHLRYVMSAIDIMNPSMDAGMAKERKVVYLHDAIENGDLPLGCFTDLEVLLGVIDELIVLLVNWLTGDSLVQTVYTCMYMHCIPIIEDPRLALFCEAIRRIILSFRRLLLTLPSFEDEDFCPATNGVPLMVNTKLSFPDKNPANSYYETSNENFIGLLREEKKKLSEYESEPSKAVDALSIRLRLAISMLEFGLKFVPFLSALGEDDLEEAFNNVEISGYGESVTFGVGPSQRRDTISAELFNTICDGIEKIAAEIVEISNLLIESANCGKDAGPGKDNPRREKFSIPGFEPYLTLANLTATVQRFPRSLGRALVFSFLGCAFSRVVKVVQELRGLTARNSINAVLLHELCSLTHAFGHNLCHSLFNKAEAVDLLKIEDACSKSCVLSRGILGILMAVIVKCPLNANERFSKALDLSSPCMHFVVSWMSVECDWTRDYMLDTIEYLAPYASFFEHVFTQIYSICRCYTLNRSRQRSNMERIFGILNELINDAVSIETTFALELVEARIAPRNSPIPIHLTSYICFFYYHLVWDYLVTGFQLDLYSSYEWVYVYALIVTLQRNLSAFLDHIMKELTLENSGQSNTSAAFAAAKKRRRRRGGRGEGGSAASGSQETEVKAPPSPPVSSLVQMPSVSSDYWNFQVAQSNIHRFMSVATLYAMRALQRDAGINLKAMSRPPRRKAIGSFPESHRKFYSSLKSQFIHRMRPIISSRFSPLVDSEGPEGFFQTTHKYVTSNTFLETETKDLYKMAAKIYEIARQWIAAAKALDPPMSYIGPVDPLDRLDHLANNNKVLCDILVSRSEKRPKRSESEDCFRMNCFHPVHLNFDYLSSRVYPLLRFA</sequence>
<evidence type="ECO:0000256" key="4">
    <source>
        <dbReference type="ARBA" id="ARBA00030494"/>
    </source>
</evidence>
<accession>A0ABR4QHC7</accession>
<evidence type="ECO:0000256" key="2">
    <source>
        <dbReference type="ARBA" id="ARBA00006289"/>
    </source>
</evidence>
<evidence type="ECO:0000256" key="3">
    <source>
        <dbReference type="ARBA" id="ARBA00022490"/>
    </source>
</evidence>
<comment type="caution">
    <text evidence="8">The sequence shown here is derived from an EMBL/GenBank/DDBJ whole genome shotgun (WGS) entry which is preliminary data.</text>
</comment>
<evidence type="ECO:0000259" key="6">
    <source>
        <dbReference type="Pfam" id="PF04112"/>
    </source>
</evidence>
<feature type="domain" description="NAA35-like TPR repeats" evidence="7">
    <location>
        <begin position="480"/>
        <end position="837"/>
    </location>
</feature>
<feature type="region of interest" description="Disordered" evidence="5">
    <location>
        <begin position="617"/>
        <end position="656"/>
    </location>
</feature>
<evidence type="ECO:0000259" key="7">
    <source>
        <dbReference type="Pfam" id="PF25789"/>
    </source>
</evidence>
<feature type="domain" description="NAA35-like N-terminal" evidence="6">
    <location>
        <begin position="23"/>
        <end position="115"/>
    </location>
</feature>
<comment type="similarity">
    <text evidence="2">Belongs to the MAK10 family.</text>
</comment>
<dbReference type="PANTHER" id="PTHR21373:SF0">
    <property type="entry name" value="N-ALPHA-ACETYLTRANSFERASE 35, NATC AUXILIARY SUBUNIT"/>
    <property type="match status" value="1"/>
</dbReference>
<evidence type="ECO:0000313" key="9">
    <source>
        <dbReference type="Proteomes" id="UP001651158"/>
    </source>
</evidence>
<name>A0ABR4QHC7_9CEST</name>
<dbReference type="Pfam" id="PF04112">
    <property type="entry name" value="Mak10"/>
    <property type="match status" value="1"/>
</dbReference>
<proteinExistence type="inferred from homology"/>
<dbReference type="Proteomes" id="UP001651158">
    <property type="component" value="Unassembled WGS sequence"/>
</dbReference>
<dbReference type="Pfam" id="PF25789">
    <property type="entry name" value="TPR_NAA35"/>
    <property type="match status" value="1"/>
</dbReference>
<dbReference type="EMBL" id="JAKROA010000003">
    <property type="protein sequence ID" value="KAL5109025.1"/>
    <property type="molecule type" value="Genomic_DNA"/>
</dbReference>
<keyword evidence="3" id="KW-0963">Cytoplasm</keyword>
<reference evidence="8 9" key="1">
    <citation type="journal article" date="2022" name="Front. Cell. Infect. Microbiol.">
        <title>The Genomes of Two Strains of Taenia crassiceps the Animal Model for the Study of Human Cysticercosis.</title>
        <authorList>
            <person name="Bobes R.J."/>
            <person name="Estrada K."/>
            <person name="Rios-Valencia D.G."/>
            <person name="Calderon-Gallegos A."/>
            <person name="de la Torre P."/>
            <person name="Carrero J.C."/>
            <person name="Sanchez-Flores A."/>
            <person name="Laclette J.P."/>
        </authorList>
    </citation>
    <scope>NUCLEOTIDE SEQUENCE [LARGE SCALE GENOMIC DNA]</scope>
    <source>
        <strain evidence="8">WFUcys</strain>
    </source>
</reference>
<dbReference type="InterPro" id="IPR057982">
    <property type="entry name" value="TPR_NAA35"/>
</dbReference>
<dbReference type="PANTHER" id="PTHR21373">
    <property type="entry name" value="GLUCOSE REPRESSIBLE PROTEIN MAK10"/>
    <property type="match status" value="1"/>
</dbReference>
<gene>
    <name evidence="8" type="ORF">TcWFU_006027</name>
</gene>
<evidence type="ECO:0000256" key="5">
    <source>
        <dbReference type="SAM" id="MobiDB-lite"/>
    </source>
</evidence>